<keyword evidence="1" id="KW-0472">Membrane</keyword>
<sequence>MSEIVEEIQEFFQKYNGFCGLLPPSVDSSITSFLANLPFVLLFLITTPIRFFICIFSSITSINITCAVINLFAPASIIIPFITAQSPPVCSTQCQYCSAQTGECANYNSEIASYFTNCQNQFSILNKVFCLIGVTIADILNPIIAFINPLIYLAIHKVICLNTNPSICGI</sequence>
<feature type="transmembrane region" description="Helical" evidence="1">
    <location>
        <begin position="33"/>
        <end position="55"/>
    </location>
</feature>
<reference evidence="2 3" key="1">
    <citation type="journal article" date="2015" name="Environ. Microbiol.">
        <title>Novel viral genomes identified from six metagenomes reveal wide distribution of archaeal viruses and high viral diversity in terrestrial hot springs.</title>
        <authorList>
            <person name="Gudbergsdottir S.R."/>
            <person name="Menzel P."/>
            <person name="Krogh A."/>
            <person name="Young M."/>
            <person name="Peng X."/>
        </authorList>
    </citation>
    <scope>NUCLEOTIDE SEQUENCE [LARGE SCALE GENOMIC DNA]</scope>
    <source>
        <strain evidence="2 3">ABV2</strain>
    </source>
</reference>
<evidence type="ECO:0000313" key="2">
    <source>
        <dbReference type="EMBL" id="ALG96790.1"/>
    </source>
</evidence>
<dbReference type="KEGG" id="vg:26637880"/>
<organism evidence="2 3">
    <name type="scientific">Acidianus bottle-shaped virus 2 strain ABV2</name>
    <dbReference type="NCBI Taxonomy" id="1732173"/>
    <lineage>
        <taxon>Viruses</taxon>
        <taxon>Viruses incertae sedis</taxon>
        <taxon>Ampullaviridae</taxon>
        <taxon>Bottigliavirus</taxon>
        <taxon>Bottigliavirus puteoliense</taxon>
        <taxon>Bottigliavirus ABV2</taxon>
    </lineage>
</organism>
<evidence type="ECO:0000313" key="3">
    <source>
        <dbReference type="Proteomes" id="UP000202536"/>
    </source>
</evidence>
<dbReference type="GeneID" id="26637880"/>
<dbReference type="EMBL" id="KP282673">
    <property type="protein sequence ID" value="ALG96790.1"/>
    <property type="molecule type" value="Genomic_DNA"/>
</dbReference>
<protein>
    <submittedName>
        <fullName evidence="2">Uncharacterized protein</fullName>
    </submittedName>
</protein>
<proteinExistence type="predicted"/>
<dbReference type="RefSeq" id="YP_009211312.1">
    <property type="nucleotide sequence ID" value="NC_028938.1"/>
</dbReference>
<keyword evidence="1" id="KW-1133">Transmembrane helix</keyword>
<dbReference type="OrthoDB" id="28201at10239"/>
<dbReference type="Proteomes" id="UP000202536">
    <property type="component" value="Segment"/>
</dbReference>
<keyword evidence="1" id="KW-0812">Transmembrane</keyword>
<evidence type="ECO:0000256" key="1">
    <source>
        <dbReference type="SAM" id="Phobius"/>
    </source>
</evidence>
<keyword evidence="3" id="KW-1185">Reference proteome</keyword>
<name>A0A0N9P964_9VIRU</name>
<feature type="transmembrane region" description="Helical" evidence="1">
    <location>
        <begin position="62"/>
        <end position="82"/>
    </location>
</feature>
<accession>A0A0N9P964</accession>